<keyword evidence="4 14" id="KW-0547">Nucleotide-binding</keyword>
<accession>G0URX0</accession>
<dbReference type="SUPFAM" id="SSF52540">
    <property type="entry name" value="P-loop containing nucleoside triphosphate hydrolases"/>
    <property type="match status" value="2"/>
</dbReference>
<evidence type="ECO:0000256" key="6">
    <source>
        <dbReference type="ARBA" id="ARBA00022801"/>
    </source>
</evidence>
<feature type="region of interest" description="Disordered" evidence="15">
    <location>
        <begin position="404"/>
        <end position="432"/>
    </location>
</feature>
<evidence type="ECO:0000256" key="1">
    <source>
        <dbReference type="ARBA" id="ARBA00001946"/>
    </source>
</evidence>
<dbReference type="EC" id="5.6.2.3" evidence="14"/>
<evidence type="ECO:0000256" key="7">
    <source>
        <dbReference type="ARBA" id="ARBA00022806"/>
    </source>
</evidence>
<dbReference type="SMART" id="SM00382">
    <property type="entry name" value="AAA"/>
    <property type="match status" value="1"/>
</dbReference>
<evidence type="ECO:0000313" key="17">
    <source>
        <dbReference type="EMBL" id="CCC92132.1"/>
    </source>
</evidence>
<feature type="region of interest" description="Disordered" evidence="15">
    <location>
        <begin position="911"/>
        <end position="940"/>
    </location>
</feature>
<dbReference type="GO" id="GO:0006281">
    <property type="term" value="P:DNA repair"/>
    <property type="evidence" value="ECO:0007669"/>
    <property type="project" value="UniProtKB-KW"/>
</dbReference>
<dbReference type="GO" id="GO:0005524">
    <property type="term" value="F:ATP binding"/>
    <property type="evidence" value="ECO:0007669"/>
    <property type="project" value="UniProtKB-KW"/>
</dbReference>
<feature type="compositionally biased region" description="Acidic residues" evidence="15">
    <location>
        <begin position="915"/>
        <end position="940"/>
    </location>
</feature>
<comment type="cofactor">
    <cofactor evidence="1 14">
        <name>Mg(2+)</name>
        <dbReference type="ChEBI" id="CHEBI:18420"/>
    </cofactor>
</comment>
<dbReference type="InterPro" id="IPR027417">
    <property type="entry name" value="P-loop_NTPase"/>
</dbReference>
<dbReference type="EMBL" id="HE575321">
    <property type="protein sequence ID" value="CCC92132.1"/>
    <property type="molecule type" value="Genomic_DNA"/>
</dbReference>
<keyword evidence="10 14" id="KW-0233">DNA recombination</keyword>
<reference evidence="17" key="1">
    <citation type="journal article" date="2012" name="Proc. Natl. Acad. Sci. U.S.A.">
        <title>Antigenic diversity is generated by distinct evolutionary mechanisms in African trypanosome species.</title>
        <authorList>
            <person name="Jackson A.P."/>
            <person name="Berry A."/>
            <person name="Aslett M."/>
            <person name="Allison H.C."/>
            <person name="Burton P."/>
            <person name="Vavrova-Anderson J."/>
            <person name="Brown R."/>
            <person name="Browne H."/>
            <person name="Corton N."/>
            <person name="Hauser H."/>
            <person name="Gamble J."/>
            <person name="Gilderthorp R."/>
            <person name="Marcello L."/>
            <person name="McQuillan J."/>
            <person name="Otto T.D."/>
            <person name="Quail M.A."/>
            <person name="Sanders M.J."/>
            <person name="van Tonder A."/>
            <person name="Ginger M.L."/>
            <person name="Field M.C."/>
            <person name="Barry J.D."/>
            <person name="Hertz-Fowler C."/>
            <person name="Berriman M."/>
        </authorList>
    </citation>
    <scope>NUCLEOTIDE SEQUENCE</scope>
    <source>
        <strain evidence="17">IL3000</strain>
    </source>
</reference>
<keyword evidence="12" id="KW-0413">Isomerase</keyword>
<keyword evidence="11 14" id="KW-0234">DNA repair</keyword>
<proteinExistence type="inferred from homology"/>
<dbReference type="PROSITE" id="PS50007">
    <property type="entry name" value="PIPLC_X_DOMAIN"/>
    <property type="match status" value="1"/>
</dbReference>
<dbReference type="InterPro" id="IPR049163">
    <property type="entry name" value="Pif1-like_2B_dom"/>
</dbReference>
<dbReference type="PANTHER" id="PTHR47642">
    <property type="entry name" value="ATP-DEPENDENT DNA HELICASE"/>
    <property type="match status" value="1"/>
</dbReference>
<dbReference type="AlphaFoldDB" id="G0URX0"/>
<feature type="region of interest" description="Disordered" evidence="15">
    <location>
        <begin position="204"/>
        <end position="251"/>
    </location>
</feature>
<evidence type="ECO:0000256" key="8">
    <source>
        <dbReference type="ARBA" id="ARBA00022840"/>
    </source>
</evidence>
<dbReference type="CDD" id="cd18809">
    <property type="entry name" value="SF1_C_RecD"/>
    <property type="match status" value="1"/>
</dbReference>
<evidence type="ECO:0000256" key="9">
    <source>
        <dbReference type="ARBA" id="ARBA00023125"/>
    </source>
</evidence>
<dbReference type="InterPro" id="IPR010285">
    <property type="entry name" value="DNA_helicase_pif1-like_DEAD"/>
</dbReference>
<dbReference type="Gene3D" id="3.40.50.300">
    <property type="entry name" value="P-loop containing nucleotide triphosphate hydrolases"/>
    <property type="match status" value="2"/>
</dbReference>
<evidence type="ECO:0000256" key="14">
    <source>
        <dbReference type="RuleBase" id="RU363044"/>
    </source>
</evidence>
<comment type="subunit">
    <text evidence="3">Monomer.</text>
</comment>
<dbReference type="Pfam" id="PF05970">
    <property type="entry name" value="PIF1"/>
    <property type="match status" value="1"/>
</dbReference>
<feature type="region of interest" description="Disordered" evidence="15">
    <location>
        <begin position="54"/>
        <end position="98"/>
    </location>
</feature>
<evidence type="ECO:0000256" key="10">
    <source>
        <dbReference type="ARBA" id="ARBA00023172"/>
    </source>
</evidence>
<dbReference type="PANTHER" id="PTHR47642:SF5">
    <property type="entry name" value="ATP-DEPENDENT DNA HELICASE"/>
    <property type="match status" value="1"/>
</dbReference>
<gene>
    <name evidence="17" type="ORF">TCIL3000_8_3510</name>
</gene>
<dbReference type="Pfam" id="PF21530">
    <property type="entry name" value="Pif1_2B_dom"/>
    <property type="match status" value="1"/>
</dbReference>
<dbReference type="InterPro" id="IPR051055">
    <property type="entry name" value="PIF1_helicase"/>
</dbReference>
<evidence type="ECO:0000256" key="11">
    <source>
        <dbReference type="ARBA" id="ARBA00023204"/>
    </source>
</evidence>
<feature type="region of interest" description="Disordered" evidence="15">
    <location>
        <begin position="496"/>
        <end position="530"/>
    </location>
</feature>
<evidence type="ECO:0000259" key="16">
    <source>
        <dbReference type="SMART" id="SM00382"/>
    </source>
</evidence>
<keyword evidence="7 14" id="KW-0347">Helicase</keyword>
<evidence type="ECO:0000256" key="12">
    <source>
        <dbReference type="ARBA" id="ARBA00023235"/>
    </source>
</evidence>
<dbReference type="VEuPathDB" id="TriTrypDB:TcIL3000_8_3510"/>
<keyword evidence="5 14" id="KW-0227">DNA damage</keyword>
<dbReference type="GO" id="GO:0043139">
    <property type="term" value="F:5'-3' DNA helicase activity"/>
    <property type="evidence" value="ECO:0007669"/>
    <property type="project" value="UniProtKB-EC"/>
</dbReference>
<evidence type="ECO:0000256" key="13">
    <source>
        <dbReference type="ARBA" id="ARBA00048954"/>
    </source>
</evidence>
<dbReference type="GO" id="GO:0016887">
    <property type="term" value="F:ATP hydrolysis activity"/>
    <property type="evidence" value="ECO:0007669"/>
    <property type="project" value="RHEA"/>
</dbReference>
<feature type="domain" description="AAA+ ATPase" evidence="16">
    <location>
        <begin position="271"/>
        <end position="671"/>
    </location>
</feature>
<comment type="similarity">
    <text evidence="2">Belongs to the helicase family. PIF1 subfamily.</text>
</comment>
<keyword evidence="8 14" id="KW-0067">ATP-binding</keyword>
<protein>
    <recommendedName>
        <fullName evidence="14">ATP-dependent DNA helicase</fullName>
        <ecNumber evidence="14">5.6.2.3</ecNumber>
    </recommendedName>
</protein>
<organism evidence="17">
    <name type="scientific">Trypanosoma congolense (strain IL3000)</name>
    <dbReference type="NCBI Taxonomy" id="1068625"/>
    <lineage>
        <taxon>Eukaryota</taxon>
        <taxon>Discoba</taxon>
        <taxon>Euglenozoa</taxon>
        <taxon>Kinetoplastea</taxon>
        <taxon>Metakinetoplastina</taxon>
        <taxon>Trypanosomatida</taxon>
        <taxon>Trypanosomatidae</taxon>
        <taxon>Trypanosoma</taxon>
        <taxon>Nannomonas</taxon>
    </lineage>
</organism>
<comment type="catalytic activity">
    <reaction evidence="13 14">
        <text>ATP + H2O = ADP + phosphate + H(+)</text>
        <dbReference type="Rhea" id="RHEA:13065"/>
        <dbReference type="ChEBI" id="CHEBI:15377"/>
        <dbReference type="ChEBI" id="CHEBI:15378"/>
        <dbReference type="ChEBI" id="CHEBI:30616"/>
        <dbReference type="ChEBI" id="CHEBI:43474"/>
        <dbReference type="ChEBI" id="CHEBI:456216"/>
        <dbReference type="EC" id="5.6.2.3"/>
    </reaction>
</comment>
<evidence type="ECO:0000256" key="3">
    <source>
        <dbReference type="ARBA" id="ARBA00011245"/>
    </source>
</evidence>
<evidence type="ECO:0000256" key="4">
    <source>
        <dbReference type="ARBA" id="ARBA00022741"/>
    </source>
</evidence>
<dbReference type="GO" id="GO:0006310">
    <property type="term" value="P:DNA recombination"/>
    <property type="evidence" value="ECO:0007669"/>
    <property type="project" value="UniProtKB-KW"/>
</dbReference>
<name>G0URX0_TRYCI</name>
<keyword evidence="9" id="KW-0238">DNA-binding</keyword>
<keyword evidence="6 14" id="KW-0378">Hydrolase</keyword>
<evidence type="ECO:0000256" key="5">
    <source>
        <dbReference type="ARBA" id="ARBA00022763"/>
    </source>
</evidence>
<evidence type="ECO:0000256" key="2">
    <source>
        <dbReference type="ARBA" id="ARBA00009781"/>
    </source>
</evidence>
<sequence>MLSRLSAIWRQAHAAALLQHAGLVTCRRWYGVADHPNHQQVAVGCVSRRSRPASALPSERGVHTPTNVDPSAVAVSSHASEIPPPAEKRRNGGGKLKGAAAVRVKRGIGRNAKVSSNATSVANKSNAFVKQNLAGNNSKSSDDRSTLGVTAAADSLVDEESKRLMQLLKEEALQRERQKQILVKESDEQGETVDDDAEYIAELKRTDDASSAKAPATKGAKASPGSETNQSEKRSFPAKDAVSAASGDEGDITPVLSLNEEQRRAVRLALNGRNLFITGGAGSGKSLLIREIVRTLRRKRRCVYVTATTGVAALNVQGSTVNSFAGVKFGDGDARQLLKWVRRSRRAAGRWRFCQTLIIDEISMMDPYLLDKLDFIAKALRRSSEPFGGIQVITCGDFLQLPPIPPRNQQQQQGEAEVNSNEEGDQNESGKSATRKLQYCFETDTWASLNFTPIVLHNKFRQQGDVVFQQVLDEVRLGALSPESYELLLSRAVSSASAQRARKNRGNGSSEEDGATQGGEVGEVQSEAEKDQHVRLCATNKEVEMRNAKYFAALEPKGLPTLTPRTGTSSLGEGVAAADEAAVEVAGDTMRPLQLYRAYDAYTGDAAEPDAAEGTTGTPPWQQWVRFEDSTLPTDLALKVGTRVMVLKNISLRLGLVNGSVGEVVGFLHPLELVELVLRAPRASQKPSKRDQELRERGGFPTMQDAFRCVDTALGQSLFYSLRERNIWKLEDASYGSVYGNAHCRDVGRLVGIDTAETASVVHPLEMFSGSIDERDIRRMRLPVVRLDLRSDNLSVVGADEHGNGNYARVAKRLPKHIYALVSPTSHHWYMGDQTVAKRTQIPLRQAWAMTVHKAQGLTISHVEVAIHRFFSPGQAYVALSRSTQLDNIRLLNFNNASVHACPKAKEFHTNLEEQQLEDDVDEEDEGSLEEEEEREEMQQ</sequence>
<dbReference type="CDD" id="cd18037">
    <property type="entry name" value="DEXSc_Pif1_like"/>
    <property type="match status" value="1"/>
</dbReference>
<dbReference type="InterPro" id="IPR003593">
    <property type="entry name" value="AAA+_ATPase"/>
</dbReference>
<dbReference type="GO" id="GO:0000723">
    <property type="term" value="P:telomere maintenance"/>
    <property type="evidence" value="ECO:0007669"/>
    <property type="project" value="InterPro"/>
</dbReference>
<evidence type="ECO:0000256" key="15">
    <source>
        <dbReference type="SAM" id="MobiDB-lite"/>
    </source>
</evidence>